<dbReference type="InterPro" id="IPR004703">
    <property type="entry name" value="PTS_sugar-sp_permease"/>
</dbReference>
<keyword evidence="8 14" id="KW-1133">Transmembrane helix</keyword>
<comment type="similarity">
    <text evidence="11">Belongs to the UlaA family.</text>
</comment>
<keyword evidence="16" id="KW-1185">Reference proteome</keyword>
<evidence type="ECO:0000256" key="3">
    <source>
        <dbReference type="ARBA" id="ARBA00022448"/>
    </source>
</evidence>
<keyword evidence="4" id="KW-1003">Cell membrane</keyword>
<keyword evidence="6" id="KW-0598">Phosphotransferase system</keyword>
<dbReference type="Pfam" id="PF03611">
    <property type="entry name" value="EIIC-GAT"/>
    <property type="match status" value="1"/>
</dbReference>
<evidence type="ECO:0000256" key="5">
    <source>
        <dbReference type="ARBA" id="ARBA00022597"/>
    </source>
</evidence>
<feature type="transmembrane region" description="Helical" evidence="14">
    <location>
        <begin position="46"/>
        <end position="66"/>
    </location>
</feature>
<keyword evidence="3" id="KW-0813">Transport</keyword>
<comment type="subcellular location">
    <subcellularLocation>
        <location evidence="1">Cell membrane</location>
        <topology evidence="1">Multi-pass membrane protein</topology>
    </subcellularLocation>
</comment>
<evidence type="ECO:0000256" key="9">
    <source>
        <dbReference type="ARBA" id="ARBA00023136"/>
    </source>
</evidence>
<organism evidence="15 16">
    <name type="scientific">Pseudoflavonifractor intestinihominis</name>
    <dbReference type="NCBI Taxonomy" id="3133171"/>
    <lineage>
        <taxon>Bacteria</taxon>
        <taxon>Bacillati</taxon>
        <taxon>Bacillota</taxon>
        <taxon>Clostridia</taxon>
        <taxon>Eubacteriales</taxon>
        <taxon>Oscillospiraceae</taxon>
        <taxon>Pseudoflavonifractor</taxon>
    </lineage>
</organism>
<proteinExistence type="inferred from homology"/>
<feature type="transmembrane region" description="Helical" evidence="14">
    <location>
        <begin position="12"/>
        <end position="34"/>
    </location>
</feature>
<sequence>MEIFLSIVDWIWTNIFSSAALFMGLLIMIGQLCARKAVLDSVCSGVKGYIGYLVFNVATSGFSTTFRPILNGLRALFGVTLTVNDSYYGLSAQKQAFADAGGNDGLQGPILVVALAIMIVFVLLRRVTKIRSFPIQGHLLTNTSLGILLIIYLIMPDANNITLIVVCGVIMALRLIVPTNFSVEPAQDLTDGVGMVVGHAQMFADRIAWEVGKKIEKNSIKKTGKKPKRLDDLRLPGWLRIFDDVYVSCFLVMFIFFGIIMAIIGKEAMMEIDSSLSAGSSFLMYIFGTAAKFPLYLVILFSGLRMFVAEITDAFSGLTQGVLKGILPGIDVAAFYGYCGNPNIITAGFLWGTIVMIIMTILGVVLNAPVIVMMGFTQMMFDNASAGMFGHHRGGIKGLIFGASLTGVVDVVFGGLCAWVYGLAQTVQGVAAPFDQSIMMSTVGLGIKYLGIAGLVIWCVVMIALPQIQYYCCKDKEAYWLAATDWEEYKRRMLDTEETNASH</sequence>
<evidence type="ECO:0000256" key="1">
    <source>
        <dbReference type="ARBA" id="ARBA00004651"/>
    </source>
</evidence>
<evidence type="ECO:0000256" key="8">
    <source>
        <dbReference type="ARBA" id="ARBA00022989"/>
    </source>
</evidence>
<evidence type="ECO:0000256" key="12">
    <source>
        <dbReference type="ARBA" id="ARBA00039702"/>
    </source>
</evidence>
<keyword evidence="7 14" id="KW-0812">Transmembrane</keyword>
<evidence type="ECO:0000256" key="2">
    <source>
        <dbReference type="ARBA" id="ARBA00011738"/>
    </source>
</evidence>
<evidence type="ECO:0000256" key="10">
    <source>
        <dbReference type="ARBA" id="ARBA00037387"/>
    </source>
</evidence>
<feature type="transmembrane region" description="Helical" evidence="14">
    <location>
        <begin position="284"/>
        <end position="309"/>
    </location>
</feature>
<dbReference type="Proteomes" id="UP001464378">
    <property type="component" value="Unassembled WGS sequence"/>
</dbReference>
<evidence type="ECO:0000256" key="14">
    <source>
        <dbReference type="SAM" id="Phobius"/>
    </source>
</evidence>
<evidence type="ECO:0000256" key="6">
    <source>
        <dbReference type="ARBA" id="ARBA00022683"/>
    </source>
</evidence>
<protein>
    <recommendedName>
        <fullName evidence="12">Ascorbate-specific PTS system EIIC component</fullName>
    </recommendedName>
    <alternativeName>
        <fullName evidence="13">Ascorbate-specific permease IIC component UlaA</fullName>
    </alternativeName>
</protein>
<gene>
    <name evidence="15" type="ORF">WMO64_06250</name>
</gene>
<feature type="transmembrane region" description="Helical" evidence="14">
    <location>
        <begin position="136"/>
        <end position="155"/>
    </location>
</feature>
<evidence type="ECO:0000256" key="11">
    <source>
        <dbReference type="ARBA" id="ARBA00038218"/>
    </source>
</evidence>
<feature type="transmembrane region" description="Helical" evidence="14">
    <location>
        <begin position="321"/>
        <end position="338"/>
    </location>
</feature>
<keyword evidence="5" id="KW-0762">Sugar transport</keyword>
<evidence type="ECO:0000256" key="7">
    <source>
        <dbReference type="ARBA" id="ARBA00022692"/>
    </source>
</evidence>
<dbReference type="PANTHER" id="PTHR33843">
    <property type="entry name" value="ASCORBATE-SPECIFIC PTS SYSTEM EIIC COMPONENT"/>
    <property type="match status" value="1"/>
</dbReference>
<feature type="transmembrane region" description="Helical" evidence="14">
    <location>
        <begin position="442"/>
        <end position="465"/>
    </location>
</feature>
<dbReference type="PANTHER" id="PTHR33843:SF4">
    <property type="entry name" value="ASCORBATE-SPECIFIC PTS SYSTEM EIIC COMPONENT"/>
    <property type="match status" value="1"/>
</dbReference>
<feature type="transmembrane region" description="Helical" evidence="14">
    <location>
        <begin position="398"/>
        <end position="422"/>
    </location>
</feature>
<feature type="transmembrane region" description="Helical" evidence="14">
    <location>
        <begin position="344"/>
        <end position="377"/>
    </location>
</feature>
<reference evidence="15 16" key="1">
    <citation type="submission" date="2024-03" db="EMBL/GenBank/DDBJ databases">
        <title>Human intestinal bacterial collection.</title>
        <authorList>
            <person name="Pauvert C."/>
            <person name="Hitch T.C.A."/>
            <person name="Clavel T."/>
        </authorList>
    </citation>
    <scope>NUCLEOTIDE SEQUENCE [LARGE SCALE GENOMIC DNA]</scope>
    <source>
        <strain evidence="15 16">CLA-AP-H29</strain>
    </source>
</reference>
<feature type="transmembrane region" description="Helical" evidence="14">
    <location>
        <begin position="161"/>
        <end position="177"/>
    </location>
</feature>
<comment type="function">
    <text evidence="10">The phosphoenolpyruvate-dependent sugar phosphotransferase system (sugar PTS), a major carbohydrate active transport system, catalyzes the phosphorylation of incoming sugar substrates concomitantly with their translocation across the cell membrane. The enzyme II UlaABC PTS system is involved in ascorbate transport.</text>
</comment>
<dbReference type="RefSeq" id="WP_349231391.1">
    <property type="nucleotide sequence ID" value="NZ_JBBMFK010000008.1"/>
</dbReference>
<feature type="transmembrane region" description="Helical" evidence="14">
    <location>
        <begin position="106"/>
        <end position="124"/>
    </location>
</feature>
<evidence type="ECO:0000256" key="13">
    <source>
        <dbReference type="ARBA" id="ARBA00042859"/>
    </source>
</evidence>
<dbReference type="InterPro" id="IPR051562">
    <property type="entry name" value="Ascorbate-PTS_EIIC"/>
</dbReference>
<feature type="transmembrane region" description="Helical" evidence="14">
    <location>
        <begin position="245"/>
        <end position="264"/>
    </location>
</feature>
<comment type="subunit">
    <text evidence="2">Homodimer.</text>
</comment>
<evidence type="ECO:0000313" key="15">
    <source>
        <dbReference type="EMBL" id="MEQ2443066.1"/>
    </source>
</evidence>
<dbReference type="EMBL" id="JBBMFK010000008">
    <property type="protein sequence ID" value="MEQ2443066.1"/>
    <property type="molecule type" value="Genomic_DNA"/>
</dbReference>
<accession>A0ABV1E9E8</accession>
<keyword evidence="9 14" id="KW-0472">Membrane</keyword>
<comment type="caution">
    <text evidence="15">The sequence shown here is derived from an EMBL/GenBank/DDBJ whole genome shotgun (WGS) entry which is preliminary data.</text>
</comment>
<evidence type="ECO:0000313" key="16">
    <source>
        <dbReference type="Proteomes" id="UP001464378"/>
    </source>
</evidence>
<evidence type="ECO:0000256" key="4">
    <source>
        <dbReference type="ARBA" id="ARBA00022475"/>
    </source>
</evidence>
<name>A0ABV1E9E8_9FIRM</name>